<dbReference type="PANTHER" id="PTHR31197">
    <property type="entry name" value="OS01G0612600 PROTEIN"/>
    <property type="match status" value="1"/>
</dbReference>
<comment type="caution">
    <text evidence="1">The sequence shown here is derived from an EMBL/GenBank/DDBJ whole genome shotgun (WGS) entry which is preliminary data.</text>
</comment>
<dbReference type="AlphaFoldDB" id="A0A9D5C4K3"/>
<dbReference type="EMBL" id="JAGGNH010000007">
    <property type="protein sequence ID" value="KAJ0966581.1"/>
    <property type="molecule type" value="Genomic_DNA"/>
</dbReference>
<organism evidence="1 2">
    <name type="scientific">Dioscorea zingiberensis</name>
    <dbReference type="NCBI Taxonomy" id="325984"/>
    <lineage>
        <taxon>Eukaryota</taxon>
        <taxon>Viridiplantae</taxon>
        <taxon>Streptophyta</taxon>
        <taxon>Embryophyta</taxon>
        <taxon>Tracheophyta</taxon>
        <taxon>Spermatophyta</taxon>
        <taxon>Magnoliopsida</taxon>
        <taxon>Liliopsida</taxon>
        <taxon>Dioscoreales</taxon>
        <taxon>Dioscoreaceae</taxon>
        <taxon>Dioscorea</taxon>
    </lineage>
</organism>
<evidence type="ECO:0000313" key="1">
    <source>
        <dbReference type="EMBL" id="KAJ0966581.1"/>
    </source>
</evidence>
<sequence>MDGDDGVNPGGGSGLVAGHRGVDDIVDELDVIEGCGRRRGNAACLVPHWDTQRRFLPLGQSNEVLGFRLVDHDLQLQRGIKGKERREAKEIWWPGLISRSVGFQLDLGVSGITLSINLEIDEKTGSFLCIHERKKNCFPSPFWFRISSSLISSSKDQSEGFLICSVLRMTDLKGSTSTAHDACVRHKEWDEISCPICMDHPHNAVLLICSSHEKGCRSYICDTSYRHSNCLDRFKRSRVDQQDNASLPGFSVHGNADGQIFNPEAIDSSSQPISEESGIINLLETSEDFIMEENDTTSSAVLPDVLGNDIDIQEQSVTDERINREESGEQETVKPDNLKCPLCRGTVVRWMIAKEARQYLDLKTRSCSRESCTFSGNYRELRRHARRDHPTTRPAEVDPSRQRAWRRMEHQREYGDIISAIRSAMPGAIVFGDYVLDGGEGLPLDRDLGEGDVPWWTTLFFLRMISSPNGSLNGRRGLSRSWRMHQRSSRRRYLWGENLLGLQDEDEEDGDVRILDEEDVSIPRRRRRRFVRARTDELP</sequence>
<reference evidence="1" key="1">
    <citation type="submission" date="2021-03" db="EMBL/GenBank/DDBJ databases">
        <authorList>
            <person name="Li Z."/>
            <person name="Yang C."/>
        </authorList>
    </citation>
    <scope>NUCLEOTIDE SEQUENCE</scope>
    <source>
        <strain evidence="1">Dzin_1.0</strain>
        <tissue evidence="1">Leaf</tissue>
    </source>
</reference>
<dbReference type="Pfam" id="PF07800">
    <property type="entry name" value="DUF1644"/>
    <property type="match status" value="1"/>
</dbReference>
<accession>A0A9D5C4K3</accession>
<dbReference type="PANTHER" id="PTHR31197:SF2">
    <property type="entry name" value="C2H2-TYPE DOMAIN-CONTAINING PROTEIN"/>
    <property type="match status" value="1"/>
</dbReference>
<protein>
    <submittedName>
        <fullName evidence="1">Uncharacterized protein</fullName>
    </submittedName>
</protein>
<keyword evidence="2" id="KW-1185">Reference proteome</keyword>
<gene>
    <name evidence="1" type="ORF">J5N97_023498</name>
</gene>
<dbReference type="OrthoDB" id="1921166at2759"/>
<proteinExistence type="predicted"/>
<dbReference type="Proteomes" id="UP001085076">
    <property type="component" value="Miscellaneous, Linkage group lg07"/>
</dbReference>
<name>A0A9D5C4K3_9LILI</name>
<dbReference type="InterPro" id="IPR012866">
    <property type="entry name" value="DUF1644"/>
</dbReference>
<evidence type="ECO:0000313" key="2">
    <source>
        <dbReference type="Proteomes" id="UP001085076"/>
    </source>
</evidence>
<reference evidence="1" key="2">
    <citation type="journal article" date="2022" name="Hortic Res">
        <title>The genome of Dioscorea zingiberensis sheds light on the biosynthesis, origin and evolution of the medicinally important diosgenin saponins.</title>
        <authorList>
            <person name="Li Y."/>
            <person name="Tan C."/>
            <person name="Li Z."/>
            <person name="Guo J."/>
            <person name="Li S."/>
            <person name="Chen X."/>
            <person name="Wang C."/>
            <person name="Dai X."/>
            <person name="Yang H."/>
            <person name="Song W."/>
            <person name="Hou L."/>
            <person name="Xu J."/>
            <person name="Tong Z."/>
            <person name="Xu A."/>
            <person name="Yuan X."/>
            <person name="Wang W."/>
            <person name="Yang Q."/>
            <person name="Chen L."/>
            <person name="Sun Z."/>
            <person name="Wang K."/>
            <person name="Pan B."/>
            <person name="Chen J."/>
            <person name="Bao Y."/>
            <person name="Liu F."/>
            <person name="Qi X."/>
            <person name="Gang D.R."/>
            <person name="Wen J."/>
            <person name="Li J."/>
        </authorList>
    </citation>
    <scope>NUCLEOTIDE SEQUENCE</scope>
    <source>
        <strain evidence="1">Dzin_1.0</strain>
    </source>
</reference>